<dbReference type="HOGENOM" id="CLU_340901_0_0_0"/>
<dbReference type="PATRIC" id="fig|324602.8.peg.2539"/>
<proteinExistence type="predicted"/>
<dbReference type="EnsemblBacteria" id="ABY35451">
    <property type="protein sequence ID" value="ABY35451"/>
    <property type="gene ID" value="Caur_2242"/>
</dbReference>
<dbReference type="RefSeq" id="WP_012258105.1">
    <property type="nucleotide sequence ID" value="NC_010175.1"/>
</dbReference>
<dbReference type="PANTHER" id="PTHR31778:SF2">
    <property type="entry name" value="BUD SITE SELECTION PROTEIN RAX2"/>
    <property type="match status" value="1"/>
</dbReference>
<dbReference type="AlphaFoldDB" id="A9WFV1"/>
<evidence type="ECO:0000313" key="2">
    <source>
        <dbReference type="Proteomes" id="UP000002008"/>
    </source>
</evidence>
<organism evidence="1 2">
    <name type="scientific">Chloroflexus aurantiacus (strain ATCC 29366 / DSM 635 / J-10-fl)</name>
    <dbReference type="NCBI Taxonomy" id="324602"/>
    <lineage>
        <taxon>Bacteria</taxon>
        <taxon>Bacillati</taxon>
        <taxon>Chloroflexota</taxon>
        <taxon>Chloroflexia</taxon>
        <taxon>Chloroflexales</taxon>
        <taxon>Chloroflexineae</taxon>
        <taxon>Chloroflexaceae</taxon>
        <taxon>Chloroflexus</taxon>
    </lineage>
</organism>
<dbReference type="NCBIfam" id="TIGR02608">
    <property type="entry name" value="delta_60_rpt"/>
    <property type="match status" value="7"/>
</dbReference>
<dbReference type="SUPFAM" id="SSF101898">
    <property type="entry name" value="NHL repeat"/>
    <property type="match status" value="1"/>
</dbReference>
<evidence type="ECO:0000313" key="1">
    <source>
        <dbReference type="EMBL" id="ABY35451.1"/>
    </source>
</evidence>
<dbReference type="InterPro" id="IPR013431">
    <property type="entry name" value="Delta_60_rpt"/>
</dbReference>
<dbReference type="KEGG" id="cau:Caur_2242"/>
<dbReference type="eggNOG" id="COG3386">
    <property type="taxonomic scope" value="Bacteria"/>
</dbReference>
<protein>
    <recommendedName>
        <fullName evidence="3">Delta-60 repeat protein</fullName>
    </recommendedName>
</protein>
<dbReference type="Gene3D" id="2.80.10.50">
    <property type="match status" value="5"/>
</dbReference>
<dbReference type="EMBL" id="CP000909">
    <property type="protein sequence ID" value="ABY35451.1"/>
    <property type="molecule type" value="Genomic_DNA"/>
</dbReference>
<reference evidence="2" key="1">
    <citation type="journal article" date="2011" name="BMC Genomics">
        <title>Complete genome sequence of the filamentous anoxygenic phototrophic bacterium Chloroflexus aurantiacus.</title>
        <authorList>
            <person name="Tang K.H."/>
            <person name="Barry K."/>
            <person name="Chertkov O."/>
            <person name="Dalin E."/>
            <person name="Han C.S."/>
            <person name="Hauser L.J."/>
            <person name="Honchak B.M."/>
            <person name="Karbach L.E."/>
            <person name="Land M.L."/>
            <person name="Lapidus A."/>
            <person name="Larimer F.W."/>
            <person name="Mikhailova N."/>
            <person name="Pitluck S."/>
            <person name="Pierson B.K."/>
            <person name="Blankenship R.E."/>
        </authorList>
    </citation>
    <scope>NUCLEOTIDE SEQUENCE [LARGE SCALE GENOMIC DNA]</scope>
    <source>
        <strain evidence="2">ATCC 29366 / DSM 635 / J-10-fl</strain>
    </source>
</reference>
<dbReference type="SUPFAM" id="SSF63829">
    <property type="entry name" value="Calcium-dependent phosphotriesterase"/>
    <property type="match status" value="1"/>
</dbReference>
<dbReference type="Pfam" id="PF17164">
    <property type="entry name" value="DUF5122"/>
    <property type="match status" value="7"/>
</dbReference>
<name>A9WFV1_CHLAA</name>
<gene>
    <name evidence="1" type="ordered locus">Caur_2242</name>
</gene>
<dbReference type="Proteomes" id="UP000002008">
    <property type="component" value="Chromosome"/>
</dbReference>
<dbReference type="STRING" id="324602.Caur_2242"/>
<dbReference type="PANTHER" id="PTHR31778">
    <property type="entry name" value="BUD SITE SELECTION PROTEIN RAX2"/>
    <property type="match status" value="1"/>
</dbReference>
<dbReference type="InParanoid" id="A9WFV1"/>
<accession>A9WFV1</accession>
<sequence length="763" mass="81404">MNTIASHLTGWLLTGLLLFALITPTTDTSLARPESYGDQAIPTTSTTDTLFTMNPAIFTSPGTVNTLVPLSDGRMLIGGRFVSISGQPTPRSLAILKSDGTVDTTFQVDSRLTVLDVYEAAVQTDGKIIIAGRFIVSPSILTYFLLRLYPNGLLDETFNTVGIGGPVLAVLIDGSKVVIGGAFYQPTPYVARLNPDGTADSTFNGTGSGPNDTVRDIARQQDGKYIIVGDFTQVNNTPQTGIARLGTNGVLDTGFVRGGSMVSKRVAVLRDNSVVVGREDICGDSSFAWYTPDGVLKRMPLDLDPDPNWLASITALVALPDGGFLIGGWYSAVCINGFPTQHQGEVWRYTADGTFRTMVSFGDNSDILALAVRSDGHVVVGGKGLPVRSSEIGIFDGLALLNPAYNGLERVPAFHPLVGDEATIYSISRYADGKLLIAGNFSHVNGSPHFGLARLLANGTLDPDLHPFANDPGGYSLPTLVLPNGSALTGFRSNQLFLVGTNGNLTNISALNDYRSVTALAIQSDNKVLVGSWGWLRRLNADVSDTDPTFTIGNVNGSVYALAVQGNKIVVAGDFSSYNGVNVPGLVRLNSDGNIDDTFTPPAFQTEYSQIGSLYSITPLPDGDLIVGGYFKTVDGEERPNLVRLNNDGTVDTGFSSPTSFHTVQSTCLAGDGSLWVGGIANTYGRHPFLTHLDRNGQIMPTTFPNTYQAAHYFDGAIHKLLCDANGLTWVSGTFSLIDGKPFYGLARYAPLRSQVFLPQIIR</sequence>
<evidence type="ECO:0008006" key="3">
    <source>
        <dbReference type="Google" id="ProtNLM"/>
    </source>
</evidence>
<keyword evidence="2" id="KW-1185">Reference proteome</keyword>